<evidence type="ECO:0000256" key="1">
    <source>
        <dbReference type="PROSITE-ProRule" id="PRU00339"/>
    </source>
</evidence>
<dbReference type="InterPro" id="IPR002931">
    <property type="entry name" value="Transglutaminase-like"/>
</dbReference>
<feature type="repeat" description="TPR" evidence="1">
    <location>
        <begin position="245"/>
        <end position="278"/>
    </location>
</feature>
<sequence length="399" mass="45367">MIQYNNTVFNRCVRSAFALVICMTLGACTVLTPHTKTATPEFVFNDSVFPAAHLYPIEAPDSIFALSDEAKDFVSNAISQRKTQEGQVKDLMGHIFDRAEFDLLYQADANTNATETFENRAANCLSLTIMTYAMARHAGFNARFQQLNIPEYWTRRGGYTLLNGHINLRIVPKYTVSSINLIRRNLIIDFDPQDGAYEFNADELDKTRIVSMYYNNKGAELILKGELNHAYAYLKSAVKTDPSFEGAWLNLGLVYRQAGALDLAESAYLAAIAIDDDYLTAWENLAAVYDRTSREEQARQIYADIETKRRANPYYHMMLAEEALDKEQYDESIRHFKKAISLDDAPHQFYFGMAQAYIHLGDVPATKRYLTRAKRKAGKSRVAEDYADKLSMLAHVQNR</sequence>
<dbReference type="InterPro" id="IPR037919">
    <property type="entry name" value="OGT"/>
</dbReference>
<dbReference type="PROSITE" id="PS50005">
    <property type="entry name" value="TPR"/>
    <property type="match status" value="1"/>
</dbReference>
<feature type="domain" description="Transglutaminase-like" evidence="3">
    <location>
        <begin position="76"/>
        <end position="144"/>
    </location>
</feature>
<dbReference type="SUPFAM" id="SSF54001">
    <property type="entry name" value="Cysteine proteinases"/>
    <property type="match status" value="1"/>
</dbReference>
<dbReference type="InterPro" id="IPR011990">
    <property type="entry name" value="TPR-like_helical_dom_sf"/>
</dbReference>
<evidence type="ECO:0000256" key="2">
    <source>
        <dbReference type="SAM" id="Phobius"/>
    </source>
</evidence>
<dbReference type="InterPro" id="IPR038765">
    <property type="entry name" value="Papain-like_cys_pep_sf"/>
</dbReference>
<feature type="transmembrane region" description="Helical" evidence="2">
    <location>
        <begin position="12"/>
        <end position="32"/>
    </location>
</feature>
<dbReference type="Gene3D" id="1.25.40.10">
    <property type="entry name" value="Tetratricopeptide repeat domain"/>
    <property type="match status" value="2"/>
</dbReference>
<dbReference type="Gene3D" id="3.10.620.30">
    <property type="match status" value="1"/>
</dbReference>
<dbReference type="Pfam" id="PF01841">
    <property type="entry name" value="Transglut_core"/>
    <property type="match status" value="1"/>
</dbReference>
<keyword evidence="1" id="KW-0802">TPR repeat</keyword>
<dbReference type="SMART" id="SM00028">
    <property type="entry name" value="TPR"/>
    <property type="match status" value="5"/>
</dbReference>
<comment type="caution">
    <text evidence="4">The sequence shown here is derived from an EMBL/GenBank/DDBJ whole genome shotgun (WGS) entry which is preliminary data.</text>
</comment>
<dbReference type="RefSeq" id="WP_382407743.1">
    <property type="nucleotide sequence ID" value="NZ_JBHSGU010000002.1"/>
</dbReference>
<dbReference type="SUPFAM" id="SSF48452">
    <property type="entry name" value="TPR-like"/>
    <property type="match status" value="1"/>
</dbReference>
<name>A0ABV9LV31_9ALTE</name>
<dbReference type="PANTHER" id="PTHR44366">
    <property type="entry name" value="UDP-N-ACETYLGLUCOSAMINE--PEPTIDE N-ACETYLGLUCOSAMINYLTRANSFERASE 110 KDA SUBUNIT"/>
    <property type="match status" value="1"/>
</dbReference>
<evidence type="ECO:0000313" key="4">
    <source>
        <dbReference type="EMBL" id="MFC4700377.1"/>
    </source>
</evidence>
<evidence type="ECO:0000313" key="5">
    <source>
        <dbReference type="Proteomes" id="UP001595897"/>
    </source>
</evidence>
<reference evidence="5" key="1">
    <citation type="journal article" date="2019" name="Int. J. Syst. Evol. Microbiol.">
        <title>The Global Catalogue of Microorganisms (GCM) 10K type strain sequencing project: providing services to taxonomists for standard genome sequencing and annotation.</title>
        <authorList>
            <consortium name="The Broad Institute Genomics Platform"/>
            <consortium name="The Broad Institute Genome Sequencing Center for Infectious Disease"/>
            <person name="Wu L."/>
            <person name="Ma J."/>
        </authorList>
    </citation>
    <scope>NUCLEOTIDE SEQUENCE [LARGE SCALE GENOMIC DNA]</scope>
    <source>
        <strain evidence="5">KACC 12507</strain>
    </source>
</reference>
<evidence type="ECO:0000259" key="3">
    <source>
        <dbReference type="Pfam" id="PF01841"/>
    </source>
</evidence>
<dbReference type="PANTHER" id="PTHR44366:SF1">
    <property type="entry name" value="UDP-N-ACETYLGLUCOSAMINE--PEPTIDE N-ACETYLGLUCOSAMINYLTRANSFERASE 110 KDA SUBUNIT"/>
    <property type="match status" value="1"/>
</dbReference>
<dbReference type="EMBL" id="JBHSGU010000002">
    <property type="protein sequence ID" value="MFC4700377.1"/>
    <property type="molecule type" value="Genomic_DNA"/>
</dbReference>
<proteinExistence type="predicted"/>
<keyword evidence="2" id="KW-1133">Transmembrane helix</keyword>
<protein>
    <submittedName>
        <fullName evidence="4">Tetratricopeptide repeat protein</fullName>
    </submittedName>
</protein>
<organism evidence="4 5">
    <name type="scientific">Glaciecola siphonariae</name>
    <dbReference type="NCBI Taxonomy" id="521012"/>
    <lineage>
        <taxon>Bacteria</taxon>
        <taxon>Pseudomonadati</taxon>
        <taxon>Pseudomonadota</taxon>
        <taxon>Gammaproteobacteria</taxon>
        <taxon>Alteromonadales</taxon>
        <taxon>Alteromonadaceae</taxon>
        <taxon>Glaciecola</taxon>
    </lineage>
</organism>
<gene>
    <name evidence="4" type="ORF">ACFO4O_09430</name>
</gene>
<dbReference type="Proteomes" id="UP001595897">
    <property type="component" value="Unassembled WGS sequence"/>
</dbReference>
<accession>A0ABV9LV31</accession>
<keyword evidence="2" id="KW-0812">Transmembrane</keyword>
<dbReference type="InterPro" id="IPR019734">
    <property type="entry name" value="TPR_rpt"/>
</dbReference>
<keyword evidence="5" id="KW-1185">Reference proteome</keyword>
<keyword evidence="2" id="KW-0472">Membrane</keyword>
<dbReference type="Pfam" id="PF13432">
    <property type="entry name" value="TPR_16"/>
    <property type="match status" value="2"/>
</dbReference>